<dbReference type="HAMAP" id="MF_00020">
    <property type="entry name" value="Acetate_kinase"/>
    <property type="match status" value="1"/>
</dbReference>
<dbReference type="Proteomes" id="UP000198885">
    <property type="component" value="Unassembled WGS sequence"/>
</dbReference>
<comment type="caution">
    <text evidence="9">Lacks conserved residue(s) required for the propagation of feature annotation.</text>
</comment>
<keyword evidence="3 9" id="KW-0808">Transferase</keyword>
<dbReference type="PANTHER" id="PTHR21060">
    <property type="entry name" value="ACETATE KINASE"/>
    <property type="match status" value="1"/>
</dbReference>
<dbReference type="AlphaFoldDB" id="A0A1H9VXT1"/>
<proteinExistence type="inferred from homology"/>
<keyword evidence="8 9" id="KW-0460">Magnesium</keyword>
<comment type="cofactor">
    <cofactor evidence="9">
        <name>Mg(2+)</name>
        <dbReference type="ChEBI" id="CHEBI:18420"/>
    </cofactor>
    <cofactor evidence="9">
        <name>Mn(2+)</name>
        <dbReference type="ChEBI" id="CHEBI:29035"/>
    </cofactor>
    <text evidence="9">Mg(2+). Can also accept Mn(2+).</text>
</comment>
<comment type="subcellular location">
    <subcellularLocation>
        <location evidence="9">Cytoplasm</location>
    </subcellularLocation>
</comment>
<dbReference type="GO" id="GO:0006083">
    <property type="term" value="P:acetate metabolic process"/>
    <property type="evidence" value="ECO:0007669"/>
    <property type="project" value="TreeGrafter"/>
</dbReference>
<dbReference type="GO" id="GO:0008776">
    <property type="term" value="F:acetate kinase activity"/>
    <property type="evidence" value="ECO:0007669"/>
    <property type="project" value="UniProtKB-UniRule"/>
</dbReference>
<evidence type="ECO:0000256" key="6">
    <source>
        <dbReference type="ARBA" id="ARBA00022777"/>
    </source>
</evidence>
<feature type="binding site" evidence="9">
    <location>
        <begin position="283"/>
        <end position="285"/>
    </location>
    <ligand>
        <name>ATP</name>
        <dbReference type="ChEBI" id="CHEBI:30616"/>
    </ligand>
</feature>
<name>A0A1H9VXT1_9RHOB</name>
<keyword evidence="5 9" id="KW-0547">Nucleotide-binding</keyword>
<reference evidence="11 12" key="1">
    <citation type="submission" date="2016-10" db="EMBL/GenBank/DDBJ databases">
        <authorList>
            <person name="de Groot N.N."/>
        </authorList>
    </citation>
    <scope>NUCLEOTIDE SEQUENCE [LARGE SCALE GENOMIC DNA]</scope>
    <source>
        <strain evidence="11 12">DSM 23042</strain>
    </source>
</reference>
<dbReference type="PROSITE" id="PS01076">
    <property type="entry name" value="ACETATE_KINASE_2"/>
    <property type="match status" value="1"/>
</dbReference>
<dbReference type="PRINTS" id="PR00471">
    <property type="entry name" value="ACETATEKNASE"/>
</dbReference>
<comment type="pathway">
    <text evidence="9">Metabolic intermediate biosynthesis; acetyl-CoA biosynthesis; acetyl-CoA from acetate: step 1/2.</text>
</comment>
<dbReference type="PROSITE" id="PS01075">
    <property type="entry name" value="ACETATE_KINASE_1"/>
    <property type="match status" value="1"/>
</dbReference>
<dbReference type="InterPro" id="IPR004372">
    <property type="entry name" value="Ac/propionate_kinase"/>
</dbReference>
<dbReference type="GO" id="GO:0000287">
    <property type="term" value="F:magnesium ion binding"/>
    <property type="evidence" value="ECO:0007669"/>
    <property type="project" value="UniProtKB-UniRule"/>
</dbReference>
<evidence type="ECO:0000256" key="4">
    <source>
        <dbReference type="ARBA" id="ARBA00022723"/>
    </source>
</evidence>
<dbReference type="EMBL" id="FOGU01000008">
    <property type="protein sequence ID" value="SES26442.1"/>
    <property type="molecule type" value="Genomic_DNA"/>
</dbReference>
<dbReference type="GO" id="GO:0005524">
    <property type="term" value="F:ATP binding"/>
    <property type="evidence" value="ECO:0007669"/>
    <property type="project" value="UniProtKB-KW"/>
</dbReference>
<feature type="binding site" evidence="9">
    <location>
        <begin position="208"/>
        <end position="212"/>
    </location>
    <ligand>
        <name>ATP</name>
        <dbReference type="ChEBI" id="CHEBI:30616"/>
    </ligand>
</feature>
<gene>
    <name evidence="9" type="primary">ackA</name>
    <name evidence="11" type="ORF">SAMN04490244_108192</name>
</gene>
<comment type="subunit">
    <text evidence="9">Homodimer.</text>
</comment>
<evidence type="ECO:0000256" key="9">
    <source>
        <dbReference type="HAMAP-Rule" id="MF_00020"/>
    </source>
</evidence>
<keyword evidence="12" id="KW-1185">Reference proteome</keyword>
<dbReference type="InterPro" id="IPR000890">
    <property type="entry name" value="Aliphatic_acid_kin_short-chain"/>
</dbReference>
<dbReference type="PIRSF" id="PIRSF000722">
    <property type="entry name" value="Acetate_prop_kin"/>
    <property type="match status" value="1"/>
</dbReference>
<evidence type="ECO:0000256" key="3">
    <source>
        <dbReference type="ARBA" id="ARBA00022679"/>
    </source>
</evidence>
<dbReference type="GO" id="GO:0005829">
    <property type="term" value="C:cytosol"/>
    <property type="evidence" value="ECO:0007669"/>
    <property type="project" value="TreeGrafter"/>
</dbReference>
<dbReference type="GO" id="GO:0006085">
    <property type="term" value="P:acetyl-CoA biosynthetic process"/>
    <property type="evidence" value="ECO:0007669"/>
    <property type="project" value="UniProtKB-UniRule"/>
</dbReference>
<evidence type="ECO:0000256" key="1">
    <source>
        <dbReference type="ARBA" id="ARBA00008748"/>
    </source>
</evidence>
<accession>A0A1H9VXT1</accession>
<evidence type="ECO:0000256" key="5">
    <source>
        <dbReference type="ARBA" id="ARBA00022741"/>
    </source>
</evidence>
<feature type="binding site" evidence="9">
    <location>
        <position position="380"/>
    </location>
    <ligand>
        <name>Mg(2+)</name>
        <dbReference type="ChEBI" id="CHEBI:18420"/>
    </ligand>
</feature>
<dbReference type="UniPathway" id="UPA00340">
    <property type="reaction ID" value="UER00458"/>
</dbReference>
<dbReference type="PANTHER" id="PTHR21060:SF21">
    <property type="entry name" value="ACETATE KINASE"/>
    <property type="match status" value="1"/>
</dbReference>
<dbReference type="Pfam" id="PF00871">
    <property type="entry name" value="Acetate_kinase"/>
    <property type="match status" value="1"/>
</dbReference>
<evidence type="ECO:0000256" key="2">
    <source>
        <dbReference type="ARBA" id="ARBA00022490"/>
    </source>
</evidence>
<evidence type="ECO:0000256" key="7">
    <source>
        <dbReference type="ARBA" id="ARBA00022840"/>
    </source>
</evidence>
<comment type="similarity">
    <text evidence="1 9 10">Belongs to the acetokinase family.</text>
</comment>
<comment type="catalytic activity">
    <reaction evidence="9">
        <text>acetate + ATP = acetyl phosphate + ADP</text>
        <dbReference type="Rhea" id="RHEA:11352"/>
        <dbReference type="ChEBI" id="CHEBI:22191"/>
        <dbReference type="ChEBI" id="CHEBI:30089"/>
        <dbReference type="ChEBI" id="CHEBI:30616"/>
        <dbReference type="ChEBI" id="CHEBI:456216"/>
        <dbReference type="EC" id="2.7.2.1"/>
    </reaction>
</comment>
<feature type="binding site" evidence="9">
    <location>
        <position position="93"/>
    </location>
    <ligand>
        <name>substrate</name>
    </ligand>
</feature>
<evidence type="ECO:0000313" key="12">
    <source>
        <dbReference type="Proteomes" id="UP000198885"/>
    </source>
</evidence>
<dbReference type="InterPro" id="IPR023865">
    <property type="entry name" value="Aliphatic_acid_kinase_CS"/>
</dbReference>
<evidence type="ECO:0000256" key="10">
    <source>
        <dbReference type="RuleBase" id="RU003835"/>
    </source>
</evidence>
<keyword evidence="2 9" id="KW-0963">Cytoplasm</keyword>
<keyword evidence="7 9" id="KW-0067">ATP-binding</keyword>
<dbReference type="Gene3D" id="3.30.420.40">
    <property type="match status" value="2"/>
</dbReference>
<dbReference type="InterPro" id="IPR043129">
    <property type="entry name" value="ATPase_NBD"/>
</dbReference>
<feature type="binding site" evidence="9">
    <location>
        <position position="9"/>
    </location>
    <ligand>
        <name>Mg(2+)</name>
        <dbReference type="ChEBI" id="CHEBI:18420"/>
    </ligand>
</feature>
<feature type="site" description="Transition state stabilizer" evidence="9">
    <location>
        <position position="241"/>
    </location>
</feature>
<dbReference type="OrthoDB" id="9802453at2"/>
<feature type="active site" description="Proton donor/acceptor" evidence="9">
    <location>
        <position position="150"/>
    </location>
</feature>
<dbReference type="SUPFAM" id="SSF53067">
    <property type="entry name" value="Actin-like ATPase domain"/>
    <property type="match status" value="2"/>
</dbReference>
<dbReference type="EC" id="2.7.2.1" evidence="9"/>
<keyword evidence="4 9" id="KW-0479">Metal-binding</keyword>
<feature type="binding site" evidence="9">
    <location>
        <position position="16"/>
    </location>
    <ligand>
        <name>ATP</name>
        <dbReference type="ChEBI" id="CHEBI:30616"/>
    </ligand>
</feature>
<comment type="function">
    <text evidence="9">Catalyzes the formation of acetyl phosphate from acetate and ATP. Can also catalyze the reverse reaction.</text>
</comment>
<keyword evidence="6 9" id="KW-0418">Kinase</keyword>
<sequence>MSDALLSLNAGSSSLKFALHAATPGPEGTPAELARGQIERIADRPRLVARPKSGPVHVREWPAPPGFDALLSAALDWCRKHLGDATLLAAGHRVVHGGVTHRQPARVTPALLADLEALTPLAPLHQPRSLAPIRALVRLRPDLPQVACFDTAFHATMPEMASRFGLPRALHDEGIRRYGFHGLSYAHVAGRLRRMAPEIARGRVIAAHLGNGASLCAMRDGLSVDTTMGFTAMDGLLMGTRCGALDPGVVLHLIRERGMTPDAVDTLLNRKSGLLGVSGLASDMRTLLDSDAPEAAEAVALFVHRAARECGALTASLGGLDALVFTGGIGTNAAPIRAAICARLAWLGCRIDPAANAAGDAARLDADDSDIAIFALPTDEEAVIAEGTRAVVCGATAQTASAR</sequence>
<organism evidence="11 12">
    <name type="scientific">Tranquillimonas rosea</name>
    <dbReference type="NCBI Taxonomy" id="641238"/>
    <lineage>
        <taxon>Bacteria</taxon>
        <taxon>Pseudomonadati</taxon>
        <taxon>Pseudomonadota</taxon>
        <taxon>Alphaproteobacteria</taxon>
        <taxon>Rhodobacterales</taxon>
        <taxon>Roseobacteraceae</taxon>
        <taxon>Tranquillimonas</taxon>
    </lineage>
</organism>
<feature type="site" description="Transition state stabilizer" evidence="9">
    <location>
        <position position="181"/>
    </location>
</feature>
<evidence type="ECO:0000256" key="8">
    <source>
        <dbReference type="ARBA" id="ARBA00022842"/>
    </source>
</evidence>
<dbReference type="RefSeq" id="WP_092694878.1">
    <property type="nucleotide sequence ID" value="NZ_FOGU01000008.1"/>
</dbReference>
<protein>
    <recommendedName>
        <fullName evidence="9">Acetate kinase</fullName>
        <ecNumber evidence="9">2.7.2.1</ecNumber>
    </recommendedName>
    <alternativeName>
        <fullName evidence="9">Acetokinase</fullName>
    </alternativeName>
</protein>
<dbReference type="STRING" id="641238.SAMN04490244_108192"/>
<dbReference type="NCBIfam" id="TIGR00016">
    <property type="entry name" value="ackA"/>
    <property type="match status" value="1"/>
</dbReference>
<evidence type="ECO:0000313" key="11">
    <source>
        <dbReference type="EMBL" id="SES26442.1"/>
    </source>
</evidence>